<dbReference type="EMBL" id="JBHTLK010000358">
    <property type="protein sequence ID" value="MFD1152285.1"/>
    <property type="molecule type" value="Genomic_DNA"/>
</dbReference>
<feature type="non-terminal residue" evidence="1">
    <location>
        <position position="1"/>
    </location>
</feature>
<reference evidence="2" key="1">
    <citation type="journal article" date="2019" name="Int. J. Syst. Evol. Microbiol.">
        <title>The Global Catalogue of Microorganisms (GCM) 10K type strain sequencing project: providing services to taxonomists for standard genome sequencing and annotation.</title>
        <authorList>
            <consortium name="The Broad Institute Genomics Platform"/>
            <consortium name="The Broad Institute Genome Sequencing Center for Infectious Disease"/>
            <person name="Wu L."/>
            <person name="Ma J."/>
        </authorList>
    </citation>
    <scope>NUCLEOTIDE SEQUENCE [LARGE SCALE GENOMIC DNA]</scope>
    <source>
        <strain evidence="2">CCUG 60214</strain>
    </source>
</reference>
<evidence type="ECO:0008006" key="3">
    <source>
        <dbReference type="Google" id="ProtNLM"/>
    </source>
</evidence>
<comment type="caution">
    <text evidence="1">The sequence shown here is derived from an EMBL/GenBank/DDBJ whole genome shotgun (WGS) entry which is preliminary data.</text>
</comment>
<evidence type="ECO:0000313" key="1">
    <source>
        <dbReference type="EMBL" id="MFD1152285.1"/>
    </source>
</evidence>
<name>A0ABW3R5R8_9PSEU</name>
<keyword evidence="2" id="KW-1185">Reference proteome</keyword>
<accession>A0ABW3R5R8</accession>
<sequence length="118" mass="11995">VVLLPDDDPDLTGRLTVLCEASARPARVVAEVPELTSRAEALAAELPDKTGEPGDGEAVIALVPAVPERWPVGVGAASRRAAGRDEAGRALGRRHEELAAAAAALPAPATVIAVLVVP</sequence>
<evidence type="ECO:0000313" key="2">
    <source>
        <dbReference type="Proteomes" id="UP001597168"/>
    </source>
</evidence>
<protein>
    <recommendedName>
        <fullName evidence="3">PucR family transcriptional regulator</fullName>
    </recommendedName>
</protein>
<dbReference type="Proteomes" id="UP001597168">
    <property type="component" value="Unassembled WGS sequence"/>
</dbReference>
<proteinExistence type="predicted"/>
<organism evidence="1 2">
    <name type="scientific">Saccharothrix hoggarensis</name>
    <dbReference type="NCBI Taxonomy" id="913853"/>
    <lineage>
        <taxon>Bacteria</taxon>
        <taxon>Bacillati</taxon>
        <taxon>Actinomycetota</taxon>
        <taxon>Actinomycetes</taxon>
        <taxon>Pseudonocardiales</taxon>
        <taxon>Pseudonocardiaceae</taxon>
        <taxon>Saccharothrix</taxon>
    </lineage>
</organism>
<gene>
    <name evidence="1" type="ORF">ACFQ3T_34560</name>
</gene>